<proteinExistence type="predicted"/>
<sequence length="11" mass="1365">MLPLCNNLKYR</sequence>
<dbReference type="EMBL" id="GGEC01057064">
    <property type="protein sequence ID" value="MBX37548.1"/>
    <property type="molecule type" value="Transcribed_RNA"/>
</dbReference>
<accession>A0A2P2N518</accession>
<reference evidence="1" key="1">
    <citation type="submission" date="2018-02" db="EMBL/GenBank/DDBJ databases">
        <title>Rhizophora mucronata_Transcriptome.</title>
        <authorList>
            <person name="Meera S.P."/>
            <person name="Sreeshan A."/>
            <person name="Augustine A."/>
        </authorList>
    </citation>
    <scope>NUCLEOTIDE SEQUENCE</scope>
    <source>
        <tissue evidence="1">Leaf</tissue>
    </source>
</reference>
<organism evidence="1">
    <name type="scientific">Rhizophora mucronata</name>
    <name type="common">Asiatic mangrove</name>
    <dbReference type="NCBI Taxonomy" id="61149"/>
    <lineage>
        <taxon>Eukaryota</taxon>
        <taxon>Viridiplantae</taxon>
        <taxon>Streptophyta</taxon>
        <taxon>Embryophyta</taxon>
        <taxon>Tracheophyta</taxon>
        <taxon>Spermatophyta</taxon>
        <taxon>Magnoliopsida</taxon>
        <taxon>eudicotyledons</taxon>
        <taxon>Gunneridae</taxon>
        <taxon>Pentapetalae</taxon>
        <taxon>rosids</taxon>
        <taxon>fabids</taxon>
        <taxon>Malpighiales</taxon>
        <taxon>Rhizophoraceae</taxon>
        <taxon>Rhizophora</taxon>
    </lineage>
</organism>
<name>A0A2P2N518_RHIMU</name>
<evidence type="ECO:0000313" key="1">
    <source>
        <dbReference type="EMBL" id="MBX37548.1"/>
    </source>
</evidence>
<protein>
    <submittedName>
        <fullName evidence="1">Uncharacterized protein</fullName>
    </submittedName>
</protein>